<dbReference type="PaxDb" id="768679-TTX_0555"/>
<proteinExistence type="predicted"/>
<evidence type="ECO:0000313" key="2">
    <source>
        <dbReference type="Proteomes" id="UP000002654"/>
    </source>
</evidence>
<dbReference type="Proteomes" id="UP000002654">
    <property type="component" value="Chromosome"/>
</dbReference>
<dbReference type="SUPFAM" id="SSF46785">
    <property type="entry name" value="Winged helix' DNA-binding domain"/>
    <property type="match status" value="1"/>
</dbReference>
<dbReference type="eggNOG" id="arCOG05379">
    <property type="taxonomic scope" value="Archaea"/>
</dbReference>
<sequence>MEEVDADSVLGLLKILVNYGGRANIGELARTWHLTLDELYHVLNTAENLGAVKIEKNTILITRRGLDILRMKFGDLHHLVKLKADELT</sequence>
<protein>
    <recommendedName>
        <fullName evidence="3">ArnR1-like winged helix-turn-helix domain-containing protein</fullName>
    </recommendedName>
</protein>
<dbReference type="AlphaFoldDB" id="G4RNS6"/>
<accession>G4RNS6</accession>
<evidence type="ECO:0008006" key="3">
    <source>
        <dbReference type="Google" id="ProtNLM"/>
    </source>
</evidence>
<dbReference type="EMBL" id="FN869859">
    <property type="protein sequence ID" value="CCC81220.1"/>
    <property type="molecule type" value="Genomic_DNA"/>
</dbReference>
<organism evidence="1 2">
    <name type="scientific">Thermoproteus tenax (strain ATCC 35583 / DSM 2078 / JCM 9277 / NBRC 100435 / Kra 1)</name>
    <dbReference type="NCBI Taxonomy" id="768679"/>
    <lineage>
        <taxon>Archaea</taxon>
        <taxon>Thermoproteota</taxon>
        <taxon>Thermoprotei</taxon>
        <taxon>Thermoproteales</taxon>
        <taxon>Thermoproteaceae</taxon>
        <taxon>Thermoproteus</taxon>
    </lineage>
</organism>
<dbReference type="HOGENOM" id="CLU_2461961_0_0_2"/>
<reference evidence="1 2" key="1">
    <citation type="journal article" date="2011" name="PLoS ONE">
        <title>The complete genome sequence of Thermoproteus tenax: a physiologically versatile member of the Crenarchaeota.</title>
        <authorList>
            <person name="Siebers B."/>
            <person name="Zaparty M."/>
            <person name="Raddatz G."/>
            <person name="Tjaden B."/>
            <person name="Albers S.V."/>
            <person name="Bell S.D."/>
            <person name="Blombach F."/>
            <person name="Kletzin A."/>
            <person name="Kyrpides N."/>
            <person name="Lanz C."/>
            <person name="Plagens A."/>
            <person name="Rampp M."/>
            <person name="Rosinus A."/>
            <person name="von Jan M."/>
            <person name="Makarova K.S."/>
            <person name="Klenk H.P."/>
            <person name="Schuster S.C."/>
            <person name="Hensel R."/>
        </authorList>
    </citation>
    <scope>NUCLEOTIDE SEQUENCE [LARGE SCALE GENOMIC DNA]</scope>
    <source>
        <strain evidence="2">ATCC 35583 / DSM 2078 / JCM 9277 / NBRC 100435 / Kra 1</strain>
    </source>
</reference>
<dbReference type="PATRIC" id="fig|768679.9.peg.570"/>
<dbReference type="KEGG" id="ttn:TTX_0555"/>
<evidence type="ECO:0000313" key="1">
    <source>
        <dbReference type="EMBL" id="CCC81220.1"/>
    </source>
</evidence>
<dbReference type="GeneID" id="11263556"/>
<keyword evidence="2" id="KW-1185">Reference proteome</keyword>
<dbReference type="InterPro" id="IPR036390">
    <property type="entry name" value="WH_DNA-bd_sf"/>
</dbReference>
<dbReference type="OrthoDB" id="27369at2157"/>
<dbReference type="RefSeq" id="WP_014126477.1">
    <property type="nucleotide sequence ID" value="NC_016070.1"/>
</dbReference>
<gene>
    <name evidence="1" type="ordered locus">TTX_0555</name>
</gene>
<name>G4RNS6_THETK</name>
<dbReference type="STRING" id="768679.TTX_0555"/>